<dbReference type="GO" id="GO:0003735">
    <property type="term" value="F:structural constituent of ribosome"/>
    <property type="evidence" value="ECO:0007669"/>
    <property type="project" value="InterPro"/>
</dbReference>
<comment type="caution">
    <text evidence="5">The sequence shown here is derived from an EMBL/GenBank/DDBJ whole genome shotgun (WGS) entry which is preliminary data.</text>
</comment>
<dbReference type="GO" id="GO:0003729">
    <property type="term" value="F:mRNA binding"/>
    <property type="evidence" value="ECO:0007669"/>
    <property type="project" value="TreeGrafter"/>
</dbReference>
<dbReference type="GO" id="GO:1990904">
    <property type="term" value="C:ribonucleoprotein complex"/>
    <property type="evidence" value="ECO:0007669"/>
    <property type="project" value="UniProtKB-KW"/>
</dbReference>
<accession>A0A3R7LEQ8</accession>
<name>A0A3R7LEQ8_9TRYP</name>
<dbReference type="CDD" id="cd00387">
    <property type="entry name" value="Ribosomal_L7_L12"/>
    <property type="match status" value="1"/>
</dbReference>
<dbReference type="InterPro" id="IPR014719">
    <property type="entry name" value="Ribosomal_bL12_C/ClpS-like"/>
</dbReference>
<evidence type="ECO:0000313" key="6">
    <source>
        <dbReference type="Proteomes" id="UP000284403"/>
    </source>
</evidence>
<dbReference type="GO" id="GO:0006412">
    <property type="term" value="P:translation"/>
    <property type="evidence" value="ECO:0007669"/>
    <property type="project" value="InterPro"/>
</dbReference>
<dbReference type="RefSeq" id="XP_029232152.1">
    <property type="nucleotide sequence ID" value="XM_029367752.1"/>
</dbReference>
<dbReference type="FunFam" id="3.30.1390.10:FF:000001">
    <property type="entry name" value="50S ribosomal protein L7/L12"/>
    <property type="match status" value="1"/>
</dbReference>
<sequence length="184" mass="19537">MRRIAFLFPALGRVSASRGSATRPSSGSSGPKLEELAGAYAQLTLKELSDLQRLIFKKLGHSDEFYEKALLRGLGGGGGGVMMPPHAVAAAAAAAPGAAATEEPPKAEKKKVEKTTYDVKLAKFTPDIKVKLIKELRSVTSLSISDAKSAIEKCPGLVQTNMRKEDAEKLKGLFEKLGATVELI</sequence>
<gene>
    <name evidence="5" type="ORF">Tco025E_00812</name>
</gene>
<evidence type="ECO:0000256" key="2">
    <source>
        <dbReference type="ARBA" id="ARBA00022980"/>
    </source>
</evidence>
<organism evidence="5 6">
    <name type="scientific">Trypanosoma conorhini</name>
    <dbReference type="NCBI Taxonomy" id="83891"/>
    <lineage>
        <taxon>Eukaryota</taxon>
        <taxon>Discoba</taxon>
        <taxon>Euglenozoa</taxon>
        <taxon>Kinetoplastea</taxon>
        <taxon>Metakinetoplastina</taxon>
        <taxon>Trypanosomatida</taxon>
        <taxon>Trypanosomatidae</taxon>
        <taxon>Trypanosoma</taxon>
    </lineage>
</organism>
<dbReference type="PANTHER" id="PTHR45987">
    <property type="entry name" value="39S RIBOSOMAL PROTEIN L12"/>
    <property type="match status" value="1"/>
</dbReference>
<evidence type="ECO:0000256" key="1">
    <source>
        <dbReference type="ARBA" id="ARBA00007197"/>
    </source>
</evidence>
<dbReference type="EMBL" id="MKKU01000022">
    <property type="protein sequence ID" value="RNF26946.1"/>
    <property type="molecule type" value="Genomic_DNA"/>
</dbReference>
<reference evidence="5 6" key="1">
    <citation type="journal article" date="2018" name="BMC Genomics">
        <title>Genomic comparison of Trypanosoma conorhini and Trypanosoma rangeli to Trypanosoma cruzi strains of high and low virulence.</title>
        <authorList>
            <person name="Bradwell K.R."/>
            <person name="Koparde V.N."/>
            <person name="Matveyev A.V."/>
            <person name="Serrano M.G."/>
            <person name="Alves J.M."/>
            <person name="Parikh H."/>
            <person name="Huang B."/>
            <person name="Lee V."/>
            <person name="Espinosa-Alvarez O."/>
            <person name="Ortiz P.A."/>
            <person name="Costa-Martins A.G."/>
            <person name="Teixeira M.M."/>
            <person name="Buck G.A."/>
        </authorList>
    </citation>
    <scope>NUCLEOTIDE SEQUENCE [LARGE SCALE GENOMIC DNA]</scope>
    <source>
        <strain evidence="5 6">025E</strain>
    </source>
</reference>
<dbReference type="OrthoDB" id="250175at2759"/>
<evidence type="ECO:0000256" key="3">
    <source>
        <dbReference type="ARBA" id="ARBA00023274"/>
    </source>
</evidence>
<keyword evidence="3" id="KW-0687">Ribonucleoprotein</keyword>
<dbReference type="GeneID" id="40314423"/>
<comment type="similarity">
    <text evidence="1">Belongs to the bacterial ribosomal protein bL12 family.</text>
</comment>
<dbReference type="Pfam" id="PF00542">
    <property type="entry name" value="Ribosomal_L12"/>
    <property type="match status" value="1"/>
</dbReference>
<dbReference type="SUPFAM" id="SSF54736">
    <property type="entry name" value="ClpS-like"/>
    <property type="match status" value="1"/>
</dbReference>
<dbReference type="Proteomes" id="UP000284403">
    <property type="component" value="Unassembled WGS sequence"/>
</dbReference>
<dbReference type="InterPro" id="IPR000206">
    <property type="entry name" value="Ribosomal_bL12"/>
</dbReference>
<evidence type="ECO:0000259" key="4">
    <source>
        <dbReference type="Pfam" id="PF00542"/>
    </source>
</evidence>
<protein>
    <submittedName>
        <fullName evidence="5">60S ribosomal protein</fullName>
    </submittedName>
</protein>
<feature type="domain" description="Large ribosomal subunit protein bL12 C-terminal" evidence="4">
    <location>
        <begin position="117"/>
        <end position="183"/>
    </location>
</feature>
<dbReference type="Gene3D" id="3.30.1390.10">
    <property type="match status" value="1"/>
</dbReference>
<evidence type="ECO:0000313" key="5">
    <source>
        <dbReference type="EMBL" id="RNF26946.1"/>
    </source>
</evidence>
<dbReference type="GO" id="GO:0005840">
    <property type="term" value="C:ribosome"/>
    <property type="evidence" value="ECO:0007669"/>
    <property type="project" value="UniProtKB-KW"/>
</dbReference>
<keyword evidence="6" id="KW-1185">Reference proteome</keyword>
<dbReference type="PANTHER" id="PTHR45987:SF2">
    <property type="entry name" value="60S RIBOSOMAL PROTEIN-LIKE"/>
    <property type="match status" value="1"/>
</dbReference>
<keyword evidence="2 5" id="KW-0689">Ribosomal protein</keyword>
<dbReference type="AlphaFoldDB" id="A0A3R7LEQ8"/>
<dbReference type="InterPro" id="IPR013823">
    <property type="entry name" value="Ribosomal_bL12_C"/>
</dbReference>
<proteinExistence type="inferred from homology"/>